<reference evidence="2" key="1">
    <citation type="submission" date="2022-11" db="UniProtKB">
        <authorList>
            <consortium name="WormBaseParasite"/>
        </authorList>
    </citation>
    <scope>IDENTIFICATION</scope>
</reference>
<protein>
    <submittedName>
        <fullName evidence="2">Uncharacterized protein</fullName>
    </submittedName>
</protein>
<accession>A0AC34RR39</accession>
<dbReference type="WBParaSite" id="JU765_v2.g9430.t1">
    <property type="protein sequence ID" value="JU765_v2.g9430.t1"/>
    <property type="gene ID" value="JU765_v2.g9430"/>
</dbReference>
<proteinExistence type="predicted"/>
<name>A0AC34RR39_9BILA</name>
<dbReference type="Proteomes" id="UP000887576">
    <property type="component" value="Unplaced"/>
</dbReference>
<sequence>MDTGSACTLNLFLAETQISFLIDKNDRQTAVSIVENNSENFLLHTTQRNDINIVLGETELLIDQVHSLAFNSKIDVEHDEIYHLAAKFNITLADASGEVHIDFEKVGLESNHTPPPSSDPPAPPPPSEPAPPPPSDPVPPLKYNVTYFSENYNFFT</sequence>
<evidence type="ECO:0000313" key="2">
    <source>
        <dbReference type="WBParaSite" id="JU765_v2.g9430.t1"/>
    </source>
</evidence>
<evidence type="ECO:0000313" key="1">
    <source>
        <dbReference type="Proteomes" id="UP000887576"/>
    </source>
</evidence>
<organism evidence="1 2">
    <name type="scientific">Panagrolaimus sp. JU765</name>
    <dbReference type="NCBI Taxonomy" id="591449"/>
    <lineage>
        <taxon>Eukaryota</taxon>
        <taxon>Metazoa</taxon>
        <taxon>Ecdysozoa</taxon>
        <taxon>Nematoda</taxon>
        <taxon>Chromadorea</taxon>
        <taxon>Rhabditida</taxon>
        <taxon>Tylenchina</taxon>
        <taxon>Panagrolaimomorpha</taxon>
        <taxon>Panagrolaimoidea</taxon>
        <taxon>Panagrolaimidae</taxon>
        <taxon>Panagrolaimus</taxon>
    </lineage>
</organism>